<protein>
    <submittedName>
        <fullName evidence="1">Uncharacterized protein</fullName>
    </submittedName>
</protein>
<organism evidence="1 2">
    <name type="scientific">Candidatus Liptonbacteria bacterium RIFCSPLOWO2_01_FULL_52_25</name>
    <dbReference type="NCBI Taxonomy" id="1798650"/>
    <lineage>
        <taxon>Bacteria</taxon>
        <taxon>Candidatus Liptoniibacteriota</taxon>
    </lineage>
</organism>
<proteinExistence type="predicted"/>
<sequence length="147" mass="16967">MANTIQPGEYSTGSGDDECMHVTDSDGNPNVFNVKRNDDGQRWLNANYANPTNRWNLSNEIVFRLRNWLHILPPLLWAGVLFCKLATPTTEHFPDYRVLRTTTKRRMVKRIQEHPTLETIASYAGMLQHGNTRKLQKEFLEPTSPEL</sequence>
<name>A0A1G2CEM7_9BACT</name>
<dbReference type="AlphaFoldDB" id="A0A1G2CEM7"/>
<gene>
    <name evidence="1" type="ORF">A2945_02560</name>
</gene>
<accession>A0A1G2CEM7</accession>
<dbReference type="STRING" id="1798650.A2945_02560"/>
<dbReference type="EMBL" id="MHLA01000013">
    <property type="protein sequence ID" value="OGY99852.1"/>
    <property type="molecule type" value="Genomic_DNA"/>
</dbReference>
<evidence type="ECO:0000313" key="2">
    <source>
        <dbReference type="Proteomes" id="UP000178880"/>
    </source>
</evidence>
<evidence type="ECO:0000313" key="1">
    <source>
        <dbReference type="EMBL" id="OGY99852.1"/>
    </source>
</evidence>
<reference evidence="1 2" key="1">
    <citation type="journal article" date="2016" name="Nat. Commun.">
        <title>Thousands of microbial genomes shed light on interconnected biogeochemical processes in an aquifer system.</title>
        <authorList>
            <person name="Anantharaman K."/>
            <person name="Brown C.T."/>
            <person name="Hug L.A."/>
            <person name="Sharon I."/>
            <person name="Castelle C.J."/>
            <person name="Probst A.J."/>
            <person name="Thomas B.C."/>
            <person name="Singh A."/>
            <person name="Wilkins M.J."/>
            <person name="Karaoz U."/>
            <person name="Brodie E.L."/>
            <person name="Williams K.H."/>
            <person name="Hubbard S.S."/>
            <person name="Banfield J.F."/>
        </authorList>
    </citation>
    <scope>NUCLEOTIDE SEQUENCE [LARGE SCALE GENOMIC DNA]</scope>
</reference>
<dbReference type="Proteomes" id="UP000178880">
    <property type="component" value="Unassembled WGS sequence"/>
</dbReference>
<comment type="caution">
    <text evidence="1">The sequence shown here is derived from an EMBL/GenBank/DDBJ whole genome shotgun (WGS) entry which is preliminary data.</text>
</comment>